<sequence length="231" mass="26900">MIFTFVWAGWEGIAHDSRIPRPIATSPKLMIRGNRVVLSGKAFNKLFDLDTPKKTEYSKLVRKARPVDFDDVMRVAGKPRTYWNHNTNPMSQTFQGMDVNAEANVWMKVIRHSFAPTTHDSNIKVERMYTHEMVDQKGCATIRRGVMVNENREKWVIDLKAVTWLSKMKYRGTRNPEMANTMYKLLSQQSMLLDIVFKQRNKCLEKIKELRKEILGGKHEKKQKKTVGITN</sequence>
<evidence type="ECO:0000313" key="1">
    <source>
        <dbReference type="EMBL" id="KAJ9558077.1"/>
    </source>
</evidence>
<name>A0AA38WET8_9ASTR</name>
<proteinExistence type="predicted"/>
<evidence type="ECO:0000313" key="2">
    <source>
        <dbReference type="Proteomes" id="UP001172457"/>
    </source>
</evidence>
<protein>
    <submittedName>
        <fullName evidence="1">Uncharacterized protein</fullName>
    </submittedName>
</protein>
<accession>A0AA38WET8</accession>
<reference evidence="1" key="1">
    <citation type="submission" date="2023-03" db="EMBL/GenBank/DDBJ databases">
        <title>Chromosome-scale reference genome and RAD-based genetic map of yellow starthistle (Centaurea solstitialis) reveal putative structural variation and QTLs associated with invader traits.</title>
        <authorList>
            <person name="Reatini B."/>
            <person name="Cang F.A."/>
            <person name="Jiang Q."/>
            <person name="Mckibben M.T.W."/>
            <person name="Barker M.S."/>
            <person name="Rieseberg L.H."/>
            <person name="Dlugosch K.M."/>
        </authorList>
    </citation>
    <scope>NUCLEOTIDE SEQUENCE</scope>
    <source>
        <strain evidence="1">CAN-66</strain>
        <tissue evidence="1">Leaf</tissue>
    </source>
</reference>
<dbReference type="EMBL" id="JARYMX010000003">
    <property type="protein sequence ID" value="KAJ9558077.1"/>
    <property type="molecule type" value="Genomic_DNA"/>
</dbReference>
<comment type="caution">
    <text evidence="1">The sequence shown here is derived from an EMBL/GenBank/DDBJ whole genome shotgun (WGS) entry which is preliminary data.</text>
</comment>
<organism evidence="1 2">
    <name type="scientific">Centaurea solstitialis</name>
    <name type="common">yellow star-thistle</name>
    <dbReference type="NCBI Taxonomy" id="347529"/>
    <lineage>
        <taxon>Eukaryota</taxon>
        <taxon>Viridiplantae</taxon>
        <taxon>Streptophyta</taxon>
        <taxon>Embryophyta</taxon>
        <taxon>Tracheophyta</taxon>
        <taxon>Spermatophyta</taxon>
        <taxon>Magnoliopsida</taxon>
        <taxon>eudicotyledons</taxon>
        <taxon>Gunneridae</taxon>
        <taxon>Pentapetalae</taxon>
        <taxon>asterids</taxon>
        <taxon>campanulids</taxon>
        <taxon>Asterales</taxon>
        <taxon>Asteraceae</taxon>
        <taxon>Carduoideae</taxon>
        <taxon>Cardueae</taxon>
        <taxon>Centaureinae</taxon>
        <taxon>Centaurea</taxon>
    </lineage>
</organism>
<dbReference type="AlphaFoldDB" id="A0AA38WET8"/>
<gene>
    <name evidence="1" type="ORF">OSB04_012691</name>
</gene>
<keyword evidence="2" id="KW-1185">Reference proteome</keyword>
<dbReference type="Proteomes" id="UP001172457">
    <property type="component" value="Chromosome 3"/>
</dbReference>